<feature type="transmembrane region" description="Helical" evidence="1">
    <location>
        <begin position="7"/>
        <end position="29"/>
    </location>
</feature>
<evidence type="ECO:0000313" key="3">
    <source>
        <dbReference type="Proteomes" id="UP000656244"/>
    </source>
</evidence>
<gene>
    <name evidence="2" type="ORF">H7U19_16435</name>
</gene>
<keyword evidence="1" id="KW-0812">Transmembrane</keyword>
<dbReference type="EMBL" id="JACNMF010000007">
    <property type="protein sequence ID" value="MBC3760002.1"/>
    <property type="molecule type" value="Genomic_DNA"/>
</dbReference>
<accession>A0A923HDK9</accession>
<protein>
    <submittedName>
        <fullName evidence="2">Uncharacterized protein</fullName>
    </submittedName>
</protein>
<keyword evidence="1" id="KW-0472">Membrane</keyword>
<sequence length="88" mass="9987">MNKYKKLALSLVLDACGYISFVFPPFDIAWAPLSAYLMTRLYKGKQGKIAAAIAFIEEAMPGLDVIPTFTLMWLYTYVFKPKETIIEV</sequence>
<feature type="transmembrane region" description="Helical" evidence="1">
    <location>
        <begin position="49"/>
        <end position="75"/>
    </location>
</feature>
<keyword evidence="3" id="KW-1185">Reference proteome</keyword>
<evidence type="ECO:0000256" key="1">
    <source>
        <dbReference type="SAM" id="Phobius"/>
    </source>
</evidence>
<evidence type="ECO:0000313" key="2">
    <source>
        <dbReference type="EMBL" id="MBC3760002.1"/>
    </source>
</evidence>
<reference evidence="2" key="1">
    <citation type="submission" date="2020-08" db="EMBL/GenBank/DDBJ databases">
        <title>Hyunsoonleella sp. strain SJ7 genome sequencing and assembly.</title>
        <authorList>
            <person name="Kim I."/>
        </authorList>
    </citation>
    <scope>NUCLEOTIDE SEQUENCE</scope>
    <source>
        <strain evidence="2">SJ7</strain>
    </source>
</reference>
<name>A0A923HDK9_9FLAO</name>
<proteinExistence type="predicted"/>
<keyword evidence="1" id="KW-1133">Transmembrane helix</keyword>
<dbReference type="RefSeq" id="WP_186563973.1">
    <property type="nucleotide sequence ID" value="NZ_JACNMF010000007.1"/>
</dbReference>
<dbReference type="Proteomes" id="UP000656244">
    <property type="component" value="Unassembled WGS sequence"/>
</dbReference>
<comment type="caution">
    <text evidence="2">The sequence shown here is derived from an EMBL/GenBank/DDBJ whole genome shotgun (WGS) entry which is preliminary data.</text>
</comment>
<organism evidence="2 3">
    <name type="scientific">Hyunsoonleella aquatilis</name>
    <dbReference type="NCBI Taxonomy" id="2762758"/>
    <lineage>
        <taxon>Bacteria</taxon>
        <taxon>Pseudomonadati</taxon>
        <taxon>Bacteroidota</taxon>
        <taxon>Flavobacteriia</taxon>
        <taxon>Flavobacteriales</taxon>
        <taxon>Flavobacteriaceae</taxon>
    </lineage>
</organism>
<dbReference type="AlphaFoldDB" id="A0A923HDK9"/>